<accession>A0A494THY1</accession>
<dbReference type="AlphaFoldDB" id="A0A494THY1"/>
<keyword evidence="2" id="KW-1185">Reference proteome</keyword>
<gene>
    <name evidence="1" type="ORF">D3Y57_12015</name>
</gene>
<dbReference type="Proteomes" id="UP000276254">
    <property type="component" value="Chromosome"/>
</dbReference>
<dbReference type="EMBL" id="CP032829">
    <property type="protein sequence ID" value="AYJ86563.1"/>
    <property type="molecule type" value="Genomic_DNA"/>
</dbReference>
<sequence length="269" mass="30539">MLGVRAHIGQPTSDLRERTDKCVANEYTDLVRFRNDGEDFHINWTTRRALRILGGRDDLVAISVEGLSEKDRYRGKRIEAGLLVADTVEYYGGEDIGSASRIVVNQLKYSTQHPDRAWPWGDIAPMLAQFAARYRATARNLAAISRQLLPIMKEESAAYFRQALEEADRVGEELHERLHMLLEMGRSVAESEHAPECGYRILRLAEVYSQINSHKFPWHDVFRTLARMHPPTALAAASRLDSRERVGLPTSLPEVGRRCWRLEGSASGR</sequence>
<protein>
    <submittedName>
        <fullName evidence="1">Uncharacterized protein</fullName>
    </submittedName>
</protein>
<dbReference type="OrthoDB" id="4770405at2"/>
<evidence type="ECO:0000313" key="1">
    <source>
        <dbReference type="EMBL" id="AYJ86563.1"/>
    </source>
</evidence>
<reference evidence="1 2" key="1">
    <citation type="submission" date="2018-09" db="EMBL/GenBank/DDBJ databases">
        <title>Sphingomonas peninsula sp. nov., isolated from fildes peninsula, Antarctic soil.</title>
        <authorList>
            <person name="Yingchao G."/>
        </authorList>
    </citation>
    <scope>NUCLEOTIDE SEQUENCE [LARGE SCALE GENOMIC DNA]</scope>
    <source>
        <strain evidence="1 2">YZ-8</strain>
    </source>
</reference>
<name>A0A494THY1_SPHPE</name>
<dbReference type="KEGG" id="spha:D3Y57_12015"/>
<evidence type="ECO:0000313" key="2">
    <source>
        <dbReference type="Proteomes" id="UP000276254"/>
    </source>
</evidence>
<organism evidence="1 2">
    <name type="scientific">Sphingomonas paeninsulae</name>
    <dbReference type="NCBI Taxonomy" id="2319844"/>
    <lineage>
        <taxon>Bacteria</taxon>
        <taxon>Pseudomonadati</taxon>
        <taxon>Pseudomonadota</taxon>
        <taxon>Alphaproteobacteria</taxon>
        <taxon>Sphingomonadales</taxon>
        <taxon>Sphingomonadaceae</taxon>
        <taxon>Sphingomonas</taxon>
    </lineage>
</organism>
<proteinExistence type="predicted"/>